<comment type="caution">
    <text evidence="2">The sequence shown here is derived from an EMBL/GenBank/DDBJ whole genome shotgun (WGS) entry which is preliminary data.</text>
</comment>
<evidence type="ECO:0000313" key="3">
    <source>
        <dbReference type="Proteomes" id="UP000182235"/>
    </source>
</evidence>
<dbReference type="PANTHER" id="PTHR42080:SF1">
    <property type="entry name" value="SRR1-LIKE DOMAIN-CONTAINING PROTEIN"/>
    <property type="match status" value="1"/>
</dbReference>
<keyword evidence="3" id="KW-1185">Reference proteome</keyword>
<accession>A0A1J9QDZ3</accession>
<name>A0A1J9QDZ3_9EURO</name>
<evidence type="ECO:0000313" key="2">
    <source>
        <dbReference type="EMBL" id="OJD14359.1"/>
    </source>
</evidence>
<gene>
    <name evidence="2" type="ORF">AJ78_05294</name>
</gene>
<dbReference type="AlphaFoldDB" id="A0A1J9QDZ3"/>
<reference evidence="2 3" key="1">
    <citation type="submission" date="2015-07" db="EMBL/GenBank/DDBJ databases">
        <title>Emmonsia species relationships and genome sequence.</title>
        <authorList>
            <consortium name="The Broad Institute Genomics Platform"/>
            <person name="Cuomo C.A."/>
            <person name="Munoz J.F."/>
            <person name="Imamovic A."/>
            <person name="Priest M.E."/>
            <person name="Young S."/>
            <person name="Clay O.K."/>
            <person name="McEwen J.G."/>
        </authorList>
    </citation>
    <scope>NUCLEOTIDE SEQUENCE [LARGE SCALE GENOMIC DNA]</scope>
    <source>
        <strain evidence="2 3">UAMH 9510</strain>
    </source>
</reference>
<dbReference type="OrthoDB" id="5318346at2759"/>
<dbReference type="VEuPathDB" id="FungiDB:AJ78_05294"/>
<dbReference type="PANTHER" id="PTHR42080">
    <property type="entry name" value="SRR1 DOMAIN-CONTAINING PROTEIN"/>
    <property type="match status" value="1"/>
</dbReference>
<proteinExistence type="predicted"/>
<evidence type="ECO:0000259" key="1">
    <source>
        <dbReference type="Pfam" id="PF07985"/>
    </source>
</evidence>
<dbReference type="EMBL" id="LGRN01000225">
    <property type="protein sequence ID" value="OJD14359.1"/>
    <property type="molecule type" value="Genomic_DNA"/>
</dbReference>
<dbReference type="Pfam" id="PF07985">
    <property type="entry name" value="SRR1"/>
    <property type="match status" value="1"/>
</dbReference>
<protein>
    <recommendedName>
        <fullName evidence="1">SRR1-like domain-containing protein</fullName>
    </recommendedName>
</protein>
<dbReference type="InterPro" id="IPR012942">
    <property type="entry name" value="SRR1-like"/>
</dbReference>
<feature type="domain" description="SRR1-like" evidence="1">
    <location>
        <begin position="97"/>
        <end position="262"/>
    </location>
</feature>
<sequence>MITQSTSRRKGRFHQPKRVQIHDEDGWTHITTTQRTTFNKGCLPPIKDLLLPAEAPDGLTFKKLKKQFEWHKRGWEESQSWQTMKAALDGGLLAGVARKMDNCVCVGLGSPSGFLRGGWVDRRTVSLYQLAALVTMLEYFAQQDSLPPIIKDCYAQDPVFNTLDKQLLESQGVRVVQHPEAFTLINERTFLYSPGAERVHILDMLSSNPALFFGGPLDGENLIRLPDEKEEVLSQFLNTRRLMLLPPFDPNIHAFWKSSLFWRPEDS</sequence>
<organism evidence="2 3">
    <name type="scientific">Emergomyces pasteurianus Ep9510</name>
    <dbReference type="NCBI Taxonomy" id="1447872"/>
    <lineage>
        <taxon>Eukaryota</taxon>
        <taxon>Fungi</taxon>
        <taxon>Dikarya</taxon>
        <taxon>Ascomycota</taxon>
        <taxon>Pezizomycotina</taxon>
        <taxon>Eurotiomycetes</taxon>
        <taxon>Eurotiomycetidae</taxon>
        <taxon>Onygenales</taxon>
        <taxon>Ajellomycetaceae</taxon>
        <taxon>Emergomyces</taxon>
    </lineage>
</organism>
<dbReference type="Proteomes" id="UP000182235">
    <property type="component" value="Unassembled WGS sequence"/>
</dbReference>